<sequence length="107" mass="12650">MVIRDGEWKLFDYDFQTGRSVWVMEDGNRTHWRTDYPVENLVRQNQFTRHATAGNAFGEWTKVASIPLNLAHSENLVRAHSEGDDRYVKRWLNDGDNRAWRSFEGHL</sequence>
<dbReference type="OrthoDB" id="8278071at2"/>
<reference evidence="1 2" key="1">
    <citation type="submission" date="2015-11" db="EMBL/GenBank/DDBJ databases">
        <title>Ensifer anhuiense sp. nov., an effective nitrogen fixation bacterium with Glycine soja.</title>
        <authorList>
            <person name="Yan H."/>
            <person name="Chen W."/>
        </authorList>
    </citation>
    <scope>NUCLEOTIDE SEQUENCE [LARGE SCALE GENOMIC DNA]</scope>
    <source>
        <strain evidence="1 2">LMG 7837</strain>
    </source>
</reference>
<evidence type="ECO:0000313" key="2">
    <source>
        <dbReference type="Proteomes" id="UP000078507"/>
    </source>
</evidence>
<organism evidence="1 2">
    <name type="scientific">Sinorhizobium saheli</name>
    <dbReference type="NCBI Taxonomy" id="36856"/>
    <lineage>
        <taxon>Bacteria</taxon>
        <taxon>Pseudomonadati</taxon>
        <taxon>Pseudomonadota</taxon>
        <taxon>Alphaproteobacteria</taxon>
        <taxon>Hyphomicrobiales</taxon>
        <taxon>Rhizobiaceae</taxon>
        <taxon>Sinorhizobium/Ensifer group</taxon>
        <taxon>Sinorhizobium</taxon>
    </lineage>
</organism>
<name>A0A178XH36_SINSA</name>
<dbReference type="EMBL" id="LNQB01000102">
    <property type="protein sequence ID" value="OAP34133.1"/>
    <property type="molecule type" value="Genomic_DNA"/>
</dbReference>
<dbReference type="STRING" id="36856.ATB98_22605"/>
<dbReference type="RefSeq" id="WP_066879196.1">
    <property type="nucleotide sequence ID" value="NZ_LNQB01000102.1"/>
</dbReference>
<accession>A0A178XH36</accession>
<gene>
    <name evidence="1" type="ORF">ATB98_22605</name>
</gene>
<comment type="caution">
    <text evidence="1">The sequence shown here is derived from an EMBL/GenBank/DDBJ whole genome shotgun (WGS) entry which is preliminary data.</text>
</comment>
<evidence type="ECO:0000313" key="1">
    <source>
        <dbReference type="EMBL" id="OAP34133.1"/>
    </source>
</evidence>
<proteinExistence type="predicted"/>
<dbReference type="Proteomes" id="UP000078507">
    <property type="component" value="Unassembled WGS sequence"/>
</dbReference>
<protein>
    <submittedName>
        <fullName evidence="1">Uncharacterized protein</fullName>
    </submittedName>
</protein>
<dbReference type="AlphaFoldDB" id="A0A178XH36"/>
<keyword evidence="2" id="KW-1185">Reference proteome</keyword>